<reference evidence="2" key="1">
    <citation type="submission" date="2015-11" db="EMBL/GenBank/DDBJ databases">
        <authorList>
            <person name="Varghese N."/>
        </authorList>
    </citation>
    <scope>NUCLEOTIDE SEQUENCE [LARGE SCALE GENOMIC DNA]</scope>
</reference>
<proteinExistence type="predicted"/>
<keyword evidence="2" id="KW-1185">Reference proteome</keyword>
<dbReference type="EMBL" id="FAOO01000013">
    <property type="protein sequence ID" value="CUU07371.1"/>
    <property type="molecule type" value="Genomic_DNA"/>
</dbReference>
<name>A0A0S4N967_9BACT</name>
<gene>
    <name evidence="1" type="ORF">JGI1_01778</name>
</gene>
<organism evidence="1 2">
    <name type="scientific">Candidatus Thermokryptus mobilis</name>
    <dbReference type="NCBI Taxonomy" id="1643428"/>
    <lineage>
        <taxon>Bacteria</taxon>
        <taxon>Pseudomonadati</taxon>
        <taxon>Candidatus Kryptoniota</taxon>
        <taxon>Candidatus Thermokryptus</taxon>
    </lineage>
</organism>
<protein>
    <submittedName>
        <fullName evidence="1">Uncharacterized protein</fullName>
    </submittedName>
</protein>
<sequence>MNGRLVYILEFPFSCDRIERQLKRKFPEGKREPGEYLRSASFTFNDYRNCSDLKVIYRSDALGKFSKYINSRFYLF</sequence>
<dbReference type="RefSeq" id="WP_140945507.1">
    <property type="nucleotide sequence ID" value="NZ_FAOO01000013.1"/>
</dbReference>
<evidence type="ECO:0000313" key="2">
    <source>
        <dbReference type="Proteomes" id="UP000320623"/>
    </source>
</evidence>
<dbReference type="STRING" id="1643428.GCA_001442855_01742"/>
<dbReference type="Proteomes" id="UP000320623">
    <property type="component" value="Unassembled WGS sequence"/>
</dbReference>
<dbReference type="OrthoDB" id="3078275at2"/>
<accession>A0A0S4N967</accession>
<evidence type="ECO:0000313" key="1">
    <source>
        <dbReference type="EMBL" id="CUU07371.1"/>
    </source>
</evidence>
<dbReference type="AlphaFoldDB" id="A0A0S4N967"/>